<sequence>MQQGRPTHNSLIERFNKTFREGVWDVYFFSNLDEIPEITEKLPKIYKFWDTLLGL</sequence>
<dbReference type="InterPro" id="IPR001584">
    <property type="entry name" value="Integrase_cat-core"/>
</dbReference>
<dbReference type="EMBL" id="JAAABJ010000577">
    <property type="protein sequence ID" value="NAW51610.1"/>
    <property type="molecule type" value="Genomic_DNA"/>
</dbReference>
<keyword evidence="3" id="KW-1185">Reference proteome</keyword>
<organism evidence="2 3">
    <name type="scientific">Elizabethkingia argenteiflava</name>
    <dbReference type="NCBI Taxonomy" id="2681556"/>
    <lineage>
        <taxon>Bacteria</taxon>
        <taxon>Pseudomonadati</taxon>
        <taxon>Bacteroidota</taxon>
        <taxon>Flavobacteriia</taxon>
        <taxon>Flavobacteriales</taxon>
        <taxon>Weeksellaceae</taxon>
        <taxon>Elizabethkingia</taxon>
    </lineage>
</organism>
<dbReference type="Pfam" id="PF13683">
    <property type="entry name" value="rve_3"/>
    <property type="match status" value="1"/>
</dbReference>
<proteinExistence type="predicted"/>
<dbReference type="RefSeq" id="WP_166519881.1">
    <property type="nucleotide sequence ID" value="NZ_JAAABJ010000577.1"/>
</dbReference>
<gene>
    <name evidence="2" type="ORF">GNY06_09530</name>
</gene>
<feature type="domain" description="Integrase catalytic" evidence="1">
    <location>
        <begin position="2"/>
        <end position="44"/>
    </location>
</feature>
<dbReference type="GO" id="GO:0015074">
    <property type="term" value="P:DNA integration"/>
    <property type="evidence" value="ECO:0007669"/>
    <property type="project" value="InterPro"/>
</dbReference>
<evidence type="ECO:0000313" key="2">
    <source>
        <dbReference type="EMBL" id="NAW51610.1"/>
    </source>
</evidence>
<reference evidence="2 3" key="1">
    <citation type="submission" date="2019-11" db="EMBL/GenBank/DDBJ databases">
        <title>Characterization of Elizabethkingia argenteiflava sp. nov., isolated from inner surface of Soybean Pods.</title>
        <authorList>
            <person name="Mo S."/>
        </authorList>
    </citation>
    <scope>NUCLEOTIDE SEQUENCE [LARGE SCALE GENOMIC DNA]</scope>
    <source>
        <strain evidence="2 3">YB22</strain>
    </source>
</reference>
<protein>
    <submittedName>
        <fullName evidence="2">Transposase</fullName>
    </submittedName>
</protein>
<dbReference type="Proteomes" id="UP000553459">
    <property type="component" value="Unassembled WGS sequence"/>
</dbReference>
<evidence type="ECO:0000313" key="3">
    <source>
        <dbReference type="Proteomes" id="UP000553459"/>
    </source>
</evidence>
<accession>A0A845PZV0</accession>
<name>A0A845PZV0_9FLAO</name>
<comment type="caution">
    <text evidence="2">The sequence shown here is derived from an EMBL/GenBank/DDBJ whole genome shotgun (WGS) entry which is preliminary data.</text>
</comment>
<evidence type="ECO:0000259" key="1">
    <source>
        <dbReference type="Pfam" id="PF13683"/>
    </source>
</evidence>
<dbReference type="AlphaFoldDB" id="A0A845PZV0"/>